<dbReference type="InterPro" id="IPR000551">
    <property type="entry name" value="MerR-type_HTH_dom"/>
</dbReference>
<dbReference type="GO" id="GO:0003677">
    <property type="term" value="F:DNA binding"/>
    <property type="evidence" value="ECO:0007669"/>
    <property type="project" value="UniProtKB-KW"/>
</dbReference>
<name>A0A9X1S2D2_9MICO</name>
<dbReference type="SMART" id="SM00422">
    <property type="entry name" value="HTH_MERR"/>
    <property type="match status" value="1"/>
</dbReference>
<dbReference type="PROSITE" id="PS50937">
    <property type="entry name" value="HTH_MERR_2"/>
    <property type="match status" value="1"/>
</dbReference>
<accession>A0A9X1S2D2</accession>
<protein>
    <submittedName>
        <fullName evidence="6">MerR family transcriptional regulator</fullName>
    </submittedName>
</protein>
<dbReference type="EMBL" id="JAGTTN010000001">
    <property type="protein sequence ID" value="MCC2031065.1"/>
    <property type="molecule type" value="Genomic_DNA"/>
</dbReference>
<feature type="domain" description="HTH merR-type" evidence="5">
    <location>
        <begin position="1"/>
        <end position="68"/>
    </location>
</feature>
<evidence type="ECO:0000313" key="7">
    <source>
        <dbReference type="Proteomes" id="UP001139354"/>
    </source>
</evidence>
<evidence type="ECO:0000259" key="5">
    <source>
        <dbReference type="PROSITE" id="PS50937"/>
    </source>
</evidence>
<comment type="caution">
    <text evidence="6">The sequence shown here is derived from an EMBL/GenBank/DDBJ whole genome shotgun (WGS) entry which is preliminary data.</text>
</comment>
<dbReference type="PRINTS" id="PR00040">
    <property type="entry name" value="HTHMERR"/>
</dbReference>
<dbReference type="PANTHER" id="PTHR30204:SF69">
    <property type="entry name" value="MERR-FAMILY TRANSCRIPTIONAL REGULATOR"/>
    <property type="match status" value="1"/>
</dbReference>
<evidence type="ECO:0000256" key="3">
    <source>
        <dbReference type="ARBA" id="ARBA00023125"/>
    </source>
</evidence>
<evidence type="ECO:0000313" key="6">
    <source>
        <dbReference type="EMBL" id="MCC2031065.1"/>
    </source>
</evidence>
<dbReference type="Gene3D" id="1.10.1660.10">
    <property type="match status" value="1"/>
</dbReference>
<evidence type="ECO:0000256" key="2">
    <source>
        <dbReference type="ARBA" id="ARBA00023015"/>
    </source>
</evidence>
<keyword evidence="2" id="KW-0805">Transcription regulation</keyword>
<evidence type="ECO:0000256" key="4">
    <source>
        <dbReference type="ARBA" id="ARBA00023163"/>
    </source>
</evidence>
<organism evidence="6 7">
    <name type="scientific">Microbacterium allomyrinae</name>
    <dbReference type="NCBI Taxonomy" id="2830666"/>
    <lineage>
        <taxon>Bacteria</taxon>
        <taxon>Bacillati</taxon>
        <taxon>Actinomycetota</taxon>
        <taxon>Actinomycetes</taxon>
        <taxon>Micrococcales</taxon>
        <taxon>Microbacteriaceae</taxon>
        <taxon>Microbacterium</taxon>
    </lineage>
</organism>
<reference evidence="6" key="1">
    <citation type="submission" date="2021-04" db="EMBL/GenBank/DDBJ databases">
        <title>Microbacterium tenobrionis sp. nov. and Microbacterium allomyrinae sp. nov., isolated from larvae of Tenobrio molitor and Allomyrina dichotoma, respectively.</title>
        <authorList>
            <person name="Lee S.D."/>
        </authorList>
    </citation>
    <scope>NUCLEOTIDE SEQUENCE</scope>
    <source>
        <strain evidence="6">BWT-G7</strain>
    </source>
</reference>
<dbReference type="InterPro" id="IPR047057">
    <property type="entry name" value="MerR_fam"/>
</dbReference>
<proteinExistence type="predicted"/>
<keyword evidence="4" id="KW-0804">Transcription</keyword>
<keyword evidence="1" id="KW-0678">Repressor</keyword>
<evidence type="ECO:0000256" key="1">
    <source>
        <dbReference type="ARBA" id="ARBA00022491"/>
    </source>
</evidence>
<dbReference type="RefSeq" id="WP_229382940.1">
    <property type="nucleotide sequence ID" value="NZ_JAGTTN010000001.1"/>
</dbReference>
<dbReference type="InterPro" id="IPR009061">
    <property type="entry name" value="DNA-bd_dom_put_sf"/>
</dbReference>
<dbReference type="PROSITE" id="PS00552">
    <property type="entry name" value="HTH_MERR_1"/>
    <property type="match status" value="1"/>
</dbReference>
<dbReference type="Proteomes" id="UP001139354">
    <property type="component" value="Unassembled WGS sequence"/>
</dbReference>
<keyword evidence="7" id="KW-1185">Reference proteome</keyword>
<dbReference type="GO" id="GO:0003700">
    <property type="term" value="F:DNA-binding transcription factor activity"/>
    <property type="evidence" value="ECO:0007669"/>
    <property type="project" value="InterPro"/>
</dbReference>
<dbReference type="Pfam" id="PF13411">
    <property type="entry name" value="MerR_1"/>
    <property type="match status" value="1"/>
</dbReference>
<keyword evidence="3" id="KW-0238">DNA-binding</keyword>
<dbReference type="PANTHER" id="PTHR30204">
    <property type="entry name" value="REDOX-CYCLING DRUG-SENSING TRANSCRIPTIONAL ACTIVATOR SOXR"/>
    <property type="match status" value="1"/>
</dbReference>
<sequence length="141" mass="15697">MRISEVSRHSGLSTTALRYYESIGLIAPGRSSNGYRDYGGDVLSRLDIIEASRELGLPLADIAKHLRSVETEPCTDVRDHLRPLLAERMRQIDEKRARLDVLRARLDEADHGLASCPDSADHCSTECIFPGAQDPGRIARR</sequence>
<dbReference type="AlphaFoldDB" id="A0A9X1S2D2"/>
<gene>
    <name evidence="6" type="ORF">KEC57_02600</name>
</gene>
<dbReference type="SUPFAM" id="SSF46955">
    <property type="entry name" value="Putative DNA-binding domain"/>
    <property type="match status" value="1"/>
</dbReference>